<keyword evidence="12" id="KW-0256">Endoplasmic reticulum</keyword>
<evidence type="ECO:0000256" key="20">
    <source>
        <dbReference type="ARBA" id="ARBA00033328"/>
    </source>
</evidence>
<dbReference type="GO" id="GO:0070573">
    <property type="term" value="F:metallodipeptidase activity"/>
    <property type="evidence" value="ECO:0007669"/>
    <property type="project" value="InterPro"/>
</dbReference>
<keyword evidence="8" id="KW-0645">Protease</keyword>
<keyword evidence="9" id="KW-0479">Metal-binding</keyword>
<evidence type="ECO:0000256" key="13">
    <source>
        <dbReference type="ARBA" id="ARBA00022833"/>
    </source>
</evidence>
<sequence>MSRIPNSVVGDAVTSTESWDTLEALVSVGNRMAGQAGEAEGAEIIADAFERGGAREVEINEFEIPGWWRGSSSLSVGGETLAADHEVIALPGTPSGEATGELVDVGYGLAENFEERDLDGKIVMASSETPEGHGRWIHRMEKYVCAANAGAVGFVFRNHVEGCLPPTGEIGYHNRPGPIPAVGVSKEVGTRLLREHAAEGNEGEEDSGSETTISVECRNEPTNSRNVEAVVGPDTEKEVLVTAHVDAHDISEGANDNGAGSALVAEIGRLLEQVELACRVRLITFGSEEIGLYGAYHAAETHDLESIKCVINIDGAGNSRNLGVGTNGFTELGDAFEEVTDEMRLPLSMHERISPHGDQWAFVQEGVPSVMAYSRSEGSGRGWGHTHADTLDKLDIRDLRAIALALSNVVVAVAEEDREIPHKSREQIRDEIDEGYVEELKLGGRWPYDE</sequence>
<dbReference type="InterPro" id="IPR003137">
    <property type="entry name" value="PA_domain"/>
</dbReference>
<evidence type="ECO:0000256" key="14">
    <source>
        <dbReference type="ARBA" id="ARBA00023034"/>
    </source>
</evidence>
<dbReference type="InterPro" id="IPR039866">
    <property type="entry name" value="CPQ"/>
</dbReference>
<dbReference type="GO" id="GO:0004180">
    <property type="term" value="F:carboxypeptidase activity"/>
    <property type="evidence" value="ECO:0007669"/>
    <property type="project" value="UniProtKB-KW"/>
</dbReference>
<keyword evidence="24" id="KW-1185">Reference proteome</keyword>
<evidence type="ECO:0000256" key="8">
    <source>
        <dbReference type="ARBA" id="ARBA00022670"/>
    </source>
</evidence>
<evidence type="ECO:0000256" key="2">
    <source>
        <dbReference type="ARBA" id="ARBA00004371"/>
    </source>
</evidence>
<dbReference type="InterPro" id="IPR046450">
    <property type="entry name" value="PA_dom_sf"/>
</dbReference>
<dbReference type="AlphaFoldDB" id="A0A1N7E5U2"/>
<evidence type="ECO:0000256" key="10">
    <source>
        <dbReference type="ARBA" id="ARBA00022729"/>
    </source>
</evidence>
<keyword evidence="10" id="KW-0732">Signal</keyword>
<keyword evidence="6" id="KW-0964">Secreted</keyword>
<keyword evidence="18" id="KW-0458">Lysosome</keyword>
<evidence type="ECO:0000259" key="21">
    <source>
        <dbReference type="Pfam" id="PF02225"/>
    </source>
</evidence>
<dbReference type="GO" id="GO:0005576">
    <property type="term" value="C:extracellular region"/>
    <property type="evidence" value="ECO:0007669"/>
    <property type="project" value="UniProtKB-SubCell"/>
</dbReference>
<keyword evidence="7 23" id="KW-0121">Carboxypeptidase</keyword>
<evidence type="ECO:0000256" key="5">
    <source>
        <dbReference type="ARBA" id="ARBA00014116"/>
    </source>
</evidence>
<evidence type="ECO:0000256" key="12">
    <source>
        <dbReference type="ARBA" id="ARBA00022824"/>
    </source>
</evidence>
<dbReference type="SUPFAM" id="SSF52025">
    <property type="entry name" value="PA domain"/>
    <property type="match status" value="1"/>
</dbReference>
<comment type="subunit">
    <text evidence="19">Homodimer. The monomeric form is inactive while the homodimer is active.</text>
</comment>
<evidence type="ECO:0000256" key="16">
    <source>
        <dbReference type="ARBA" id="ARBA00023145"/>
    </source>
</evidence>
<evidence type="ECO:0000313" key="24">
    <source>
        <dbReference type="Proteomes" id="UP000186914"/>
    </source>
</evidence>
<evidence type="ECO:0000256" key="9">
    <source>
        <dbReference type="ARBA" id="ARBA00022723"/>
    </source>
</evidence>
<dbReference type="GO" id="GO:0046872">
    <property type="term" value="F:metal ion binding"/>
    <property type="evidence" value="ECO:0007669"/>
    <property type="project" value="UniProtKB-KW"/>
</dbReference>
<dbReference type="PANTHER" id="PTHR12053">
    <property type="entry name" value="PROTEASE FAMILY M28 PLASMA GLUTAMATE CARBOXYPEPTIDASE-RELATED"/>
    <property type="match status" value="1"/>
</dbReference>
<proteinExistence type="predicted"/>
<protein>
    <recommendedName>
        <fullName evidence="5">Carboxypeptidase Q</fullName>
    </recommendedName>
    <alternativeName>
        <fullName evidence="20">Plasma glutamate carboxypeptidase</fullName>
    </alternativeName>
</protein>
<evidence type="ECO:0000256" key="11">
    <source>
        <dbReference type="ARBA" id="ARBA00022801"/>
    </source>
</evidence>
<evidence type="ECO:0000256" key="6">
    <source>
        <dbReference type="ARBA" id="ARBA00022525"/>
    </source>
</evidence>
<evidence type="ECO:0000259" key="22">
    <source>
        <dbReference type="Pfam" id="PF04389"/>
    </source>
</evidence>
<evidence type="ECO:0000256" key="1">
    <source>
        <dbReference type="ARBA" id="ARBA00004240"/>
    </source>
</evidence>
<dbReference type="EMBL" id="FTNO01000005">
    <property type="protein sequence ID" value="SIR83375.1"/>
    <property type="molecule type" value="Genomic_DNA"/>
</dbReference>
<evidence type="ECO:0000256" key="4">
    <source>
        <dbReference type="ARBA" id="ARBA00004613"/>
    </source>
</evidence>
<dbReference type="Pfam" id="PF02225">
    <property type="entry name" value="PA"/>
    <property type="match status" value="1"/>
</dbReference>
<dbReference type="Proteomes" id="UP000186914">
    <property type="component" value="Unassembled WGS sequence"/>
</dbReference>
<evidence type="ECO:0000313" key="23">
    <source>
        <dbReference type="EMBL" id="SIR83375.1"/>
    </source>
</evidence>
<dbReference type="OrthoDB" id="18376at2157"/>
<evidence type="ECO:0000256" key="3">
    <source>
        <dbReference type="ARBA" id="ARBA00004555"/>
    </source>
</evidence>
<gene>
    <name evidence="23" type="ORF">SAMN05421858_4042</name>
</gene>
<dbReference type="GO" id="GO:0006508">
    <property type="term" value="P:proteolysis"/>
    <property type="evidence" value="ECO:0007669"/>
    <property type="project" value="UniProtKB-KW"/>
</dbReference>
<keyword evidence="17" id="KW-0325">Glycoprotein</keyword>
<dbReference type="CDD" id="cd04819">
    <property type="entry name" value="PA_2"/>
    <property type="match status" value="1"/>
</dbReference>
<name>A0A1N7E5U2_9EURY</name>
<reference evidence="24" key="1">
    <citation type="submission" date="2017-01" db="EMBL/GenBank/DDBJ databases">
        <authorList>
            <person name="Varghese N."/>
            <person name="Submissions S."/>
        </authorList>
    </citation>
    <scope>NUCLEOTIDE SEQUENCE [LARGE SCALE GENOMIC DNA]</scope>
    <source>
        <strain evidence="24">CGMCC 1.7737</strain>
    </source>
</reference>
<evidence type="ECO:0000256" key="19">
    <source>
        <dbReference type="ARBA" id="ARBA00025833"/>
    </source>
</evidence>
<evidence type="ECO:0000256" key="17">
    <source>
        <dbReference type="ARBA" id="ARBA00023180"/>
    </source>
</evidence>
<organism evidence="23 24">
    <name type="scientific">Haladaptatus litoreus</name>
    <dbReference type="NCBI Taxonomy" id="553468"/>
    <lineage>
        <taxon>Archaea</taxon>
        <taxon>Methanobacteriati</taxon>
        <taxon>Methanobacteriota</taxon>
        <taxon>Stenosarchaea group</taxon>
        <taxon>Halobacteria</taxon>
        <taxon>Halobacteriales</taxon>
        <taxon>Haladaptataceae</taxon>
        <taxon>Haladaptatus</taxon>
    </lineage>
</organism>
<feature type="domain" description="Peptidase M28" evidence="22">
    <location>
        <begin position="226"/>
        <end position="409"/>
    </location>
</feature>
<keyword evidence="13" id="KW-0862">Zinc</keyword>
<dbReference type="InterPro" id="IPR007484">
    <property type="entry name" value="Peptidase_M28"/>
</dbReference>
<dbReference type="GO" id="GO:0005764">
    <property type="term" value="C:lysosome"/>
    <property type="evidence" value="ECO:0007669"/>
    <property type="project" value="UniProtKB-SubCell"/>
</dbReference>
<keyword evidence="14" id="KW-0333">Golgi apparatus</keyword>
<dbReference type="PANTHER" id="PTHR12053:SF3">
    <property type="entry name" value="CARBOXYPEPTIDASE Q"/>
    <property type="match status" value="1"/>
</dbReference>
<evidence type="ECO:0000256" key="7">
    <source>
        <dbReference type="ARBA" id="ARBA00022645"/>
    </source>
</evidence>
<dbReference type="SUPFAM" id="SSF53187">
    <property type="entry name" value="Zn-dependent exopeptidases"/>
    <property type="match status" value="1"/>
</dbReference>
<dbReference type="Gene3D" id="3.50.30.30">
    <property type="match status" value="1"/>
</dbReference>
<feature type="domain" description="PA" evidence="21">
    <location>
        <begin position="99"/>
        <end position="192"/>
    </location>
</feature>
<evidence type="ECO:0000256" key="15">
    <source>
        <dbReference type="ARBA" id="ARBA00023049"/>
    </source>
</evidence>
<dbReference type="RefSeq" id="WP_076431975.1">
    <property type="nucleotide sequence ID" value="NZ_FTNO01000005.1"/>
</dbReference>
<keyword evidence="16" id="KW-0865">Zymogen</keyword>
<accession>A0A1N7E5U2</accession>
<dbReference type="Gene3D" id="3.40.630.10">
    <property type="entry name" value="Zn peptidases"/>
    <property type="match status" value="1"/>
</dbReference>
<dbReference type="Pfam" id="PF04389">
    <property type="entry name" value="Peptidase_M28"/>
    <property type="match status" value="1"/>
</dbReference>
<comment type="subcellular location">
    <subcellularLocation>
        <location evidence="1">Endoplasmic reticulum</location>
    </subcellularLocation>
    <subcellularLocation>
        <location evidence="3">Golgi apparatus</location>
    </subcellularLocation>
    <subcellularLocation>
        <location evidence="2">Lysosome</location>
    </subcellularLocation>
    <subcellularLocation>
        <location evidence="4">Secreted</location>
    </subcellularLocation>
</comment>
<evidence type="ECO:0000256" key="18">
    <source>
        <dbReference type="ARBA" id="ARBA00023228"/>
    </source>
</evidence>
<keyword evidence="15" id="KW-0482">Metalloprotease</keyword>
<keyword evidence="11" id="KW-0378">Hydrolase</keyword>